<evidence type="ECO:0000313" key="3">
    <source>
        <dbReference type="Proteomes" id="UP001497482"/>
    </source>
</evidence>
<feature type="compositionally biased region" description="Basic and acidic residues" evidence="1">
    <location>
        <begin position="133"/>
        <end position="142"/>
    </location>
</feature>
<dbReference type="Proteomes" id="UP001497482">
    <property type="component" value="Chromosome 11"/>
</dbReference>
<gene>
    <name evidence="2" type="ORF">KC01_LOCUS5837</name>
</gene>
<accession>A0AAV2JEE2</accession>
<protein>
    <submittedName>
        <fullName evidence="2">Uncharacterized protein</fullName>
    </submittedName>
</protein>
<evidence type="ECO:0000256" key="1">
    <source>
        <dbReference type="SAM" id="MobiDB-lite"/>
    </source>
</evidence>
<name>A0AAV2JEE2_KNICA</name>
<feature type="compositionally biased region" description="Basic residues" evidence="1">
    <location>
        <begin position="45"/>
        <end position="55"/>
    </location>
</feature>
<proteinExistence type="predicted"/>
<feature type="region of interest" description="Disordered" evidence="1">
    <location>
        <begin position="123"/>
        <end position="142"/>
    </location>
</feature>
<organism evidence="2 3">
    <name type="scientific">Knipowitschia caucasica</name>
    <name type="common">Caucasian dwarf goby</name>
    <name type="synonym">Pomatoschistus caucasicus</name>
    <dbReference type="NCBI Taxonomy" id="637954"/>
    <lineage>
        <taxon>Eukaryota</taxon>
        <taxon>Metazoa</taxon>
        <taxon>Chordata</taxon>
        <taxon>Craniata</taxon>
        <taxon>Vertebrata</taxon>
        <taxon>Euteleostomi</taxon>
        <taxon>Actinopterygii</taxon>
        <taxon>Neopterygii</taxon>
        <taxon>Teleostei</taxon>
        <taxon>Neoteleostei</taxon>
        <taxon>Acanthomorphata</taxon>
        <taxon>Gobiaria</taxon>
        <taxon>Gobiiformes</taxon>
        <taxon>Gobioidei</taxon>
        <taxon>Gobiidae</taxon>
        <taxon>Gobiinae</taxon>
        <taxon>Knipowitschia</taxon>
    </lineage>
</organism>
<feature type="region of interest" description="Disordered" evidence="1">
    <location>
        <begin position="1"/>
        <end position="55"/>
    </location>
</feature>
<evidence type="ECO:0000313" key="2">
    <source>
        <dbReference type="EMBL" id="CAL1574062.1"/>
    </source>
</evidence>
<keyword evidence="3" id="KW-1185">Reference proteome</keyword>
<reference evidence="2 3" key="1">
    <citation type="submission" date="2024-04" db="EMBL/GenBank/DDBJ databases">
        <authorList>
            <person name="Waldvogel A.-M."/>
            <person name="Schoenle A."/>
        </authorList>
    </citation>
    <scope>NUCLEOTIDE SEQUENCE [LARGE SCALE GENOMIC DNA]</scope>
</reference>
<dbReference type="AlphaFoldDB" id="A0AAV2JEE2"/>
<dbReference type="EMBL" id="OZ035833">
    <property type="protein sequence ID" value="CAL1574062.1"/>
    <property type="molecule type" value="Genomic_DNA"/>
</dbReference>
<sequence>MDLLNSPSPSRPPRRQDRSGDSARLAQINRTLHSAPPHSTSPPPFRKHPSPRTLSKHRCDLLAAPESHRVRTASPSPLCSSTYTPTHLLSTLTRLTRYDQPFPDRNVNSRKHFLFTFPLPLSNPSSVRSIPHGPRDTPEEAG</sequence>